<dbReference type="GO" id="GO:0016746">
    <property type="term" value="F:acyltransferase activity"/>
    <property type="evidence" value="ECO:0007669"/>
    <property type="project" value="UniProtKB-KW"/>
</dbReference>
<dbReference type="Proteomes" id="UP001257739">
    <property type="component" value="Unassembled WGS sequence"/>
</dbReference>
<protein>
    <submittedName>
        <fullName evidence="2">1-acyl-sn-glycerol-3-phosphate acyltransferase</fullName>
    </submittedName>
</protein>
<reference evidence="2 3" key="1">
    <citation type="submission" date="2023-07" db="EMBL/GenBank/DDBJ databases">
        <title>Sorghum-associated microbial communities from plants grown in Nebraska, USA.</title>
        <authorList>
            <person name="Schachtman D."/>
        </authorList>
    </citation>
    <scope>NUCLEOTIDE SEQUENCE [LARGE SCALE GENOMIC DNA]</scope>
    <source>
        <strain evidence="2 3">BE248</strain>
    </source>
</reference>
<organism evidence="2 3">
    <name type="scientific">Aeromicrobium panaciterrae</name>
    <dbReference type="NCBI Taxonomy" id="363861"/>
    <lineage>
        <taxon>Bacteria</taxon>
        <taxon>Bacillati</taxon>
        <taxon>Actinomycetota</taxon>
        <taxon>Actinomycetes</taxon>
        <taxon>Propionibacteriales</taxon>
        <taxon>Nocardioidaceae</taxon>
        <taxon>Aeromicrobium</taxon>
    </lineage>
</organism>
<proteinExistence type="predicted"/>
<dbReference type="PIRSF" id="PIRSF016753">
    <property type="entry name" value="P_lipid/glycerol_ac_tran_prd"/>
    <property type="match status" value="1"/>
</dbReference>
<dbReference type="InterPro" id="IPR016676">
    <property type="entry name" value="P_lipid/glycerol_AcTrfase_prd"/>
</dbReference>
<dbReference type="EMBL" id="JAVDWH010000001">
    <property type="protein sequence ID" value="MDR7085316.1"/>
    <property type="molecule type" value="Genomic_DNA"/>
</dbReference>
<dbReference type="PANTHER" id="PTHR22753:SF14">
    <property type="entry name" value="MONOACYLGLYCEROL_DIACYLGLYCEROL O-ACYLTRANSFERASE"/>
    <property type="match status" value="1"/>
</dbReference>
<evidence type="ECO:0000313" key="2">
    <source>
        <dbReference type="EMBL" id="MDR7085316.1"/>
    </source>
</evidence>
<name>A0ABU1UJI7_9ACTN</name>
<keyword evidence="3" id="KW-1185">Reference proteome</keyword>
<dbReference type="InterPro" id="IPR002123">
    <property type="entry name" value="Plipid/glycerol_acylTrfase"/>
</dbReference>
<dbReference type="SUPFAM" id="SSF69593">
    <property type="entry name" value="Glycerol-3-phosphate (1)-acyltransferase"/>
    <property type="match status" value="1"/>
</dbReference>
<dbReference type="Pfam" id="PF01553">
    <property type="entry name" value="Acyltransferase"/>
    <property type="match status" value="1"/>
</dbReference>
<keyword evidence="2" id="KW-0808">Transferase</keyword>
<dbReference type="RefSeq" id="WP_309965393.1">
    <property type="nucleotide sequence ID" value="NZ_JAVDWH010000001.1"/>
</dbReference>
<dbReference type="SMART" id="SM00563">
    <property type="entry name" value="PlsC"/>
    <property type="match status" value="1"/>
</dbReference>
<evidence type="ECO:0000259" key="1">
    <source>
        <dbReference type="SMART" id="SM00563"/>
    </source>
</evidence>
<keyword evidence="2" id="KW-0012">Acyltransferase</keyword>
<accession>A0ABU1UJI7</accession>
<dbReference type="PANTHER" id="PTHR22753">
    <property type="entry name" value="TRANSMEMBRANE PROTEIN 68"/>
    <property type="match status" value="1"/>
</dbReference>
<feature type="domain" description="Phospholipid/glycerol acyltransferase" evidence="1">
    <location>
        <begin position="42"/>
        <end position="161"/>
    </location>
</feature>
<sequence length="261" mass="28078">MSDIDGRAPESVAKVLPFLRLAMKGYFRSEVRNMDRLPEGGVLIVSNHSGGLLPMDVPIIAVGIADVFGEGRPLYCLSHDVLFTGPLGPIMRKYGMIPATRENAHEVLTSGGATIVFPGGDYDCLREQSKANVVDFGGRTGYVRTALAAGVPILPVVSIGGQEDQFHISRGAALARFNPVLKAMRMPYFPISFGFPFGLTAAFPVNLPLPTKIVTQVLEPIDIAAEFGTDPDIAEVDAVIRGRMQEALDLLASQRRFPVLG</sequence>
<gene>
    <name evidence="2" type="ORF">J2X11_000155</name>
</gene>
<comment type="caution">
    <text evidence="2">The sequence shown here is derived from an EMBL/GenBank/DDBJ whole genome shotgun (WGS) entry which is preliminary data.</text>
</comment>
<evidence type="ECO:0000313" key="3">
    <source>
        <dbReference type="Proteomes" id="UP001257739"/>
    </source>
</evidence>